<dbReference type="CDD" id="cd06261">
    <property type="entry name" value="TM_PBP2"/>
    <property type="match status" value="1"/>
</dbReference>
<feature type="transmembrane region" description="Helical" evidence="6">
    <location>
        <begin position="23"/>
        <end position="44"/>
    </location>
</feature>
<dbReference type="GO" id="GO:0031460">
    <property type="term" value="P:glycine betaine transport"/>
    <property type="evidence" value="ECO:0007669"/>
    <property type="project" value="TreeGrafter"/>
</dbReference>
<comment type="caution">
    <text evidence="8">The sequence shown here is derived from an EMBL/GenBank/DDBJ whole genome shotgun (WGS) entry which is preliminary data.</text>
</comment>
<evidence type="ECO:0000256" key="4">
    <source>
        <dbReference type="ARBA" id="ARBA00022989"/>
    </source>
</evidence>
<gene>
    <name evidence="8" type="ORF">D3874_00760</name>
</gene>
<dbReference type="InterPro" id="IPR000515">
    <property type="entry name" value="MetI-like"/>
</dbReference>
<comment type="similarity">
    <text evidence="6">Belongs to the binding-protein-dependent transport system permease family.</text>
</comment>
<evidence type="ECO:0000256" key="1">
    <source>
        <dbReference type="ARBA" id="ARBA00004651"/>
    </source>
</evidence>
<keyword evidence="4 6" id="KW-1133">Transmembrane helix</keyword>
<dbReference type="Gene3D" id="1.10.3720.10">
    <property type="entry name" value="MetI-like"/>
    <property type="match status" value="1"/>
</dbReference>
<dbReference type="Proteomes" id="UP000284605">
    <property type="component" value="Unassembled WGS sequence"/>
</dbReference>
<dbReference type="EMBL" id="QYUK01000008">
    <property type="protein sequence ID" value="RJF94413.1"/>
    <property type="molecule type" value="Genomic_DNA"/>
</dbReference>
<evidence type="ECO:0000256" key="3">
    <source>
        <dbReference type="ARBA" id="ARBA00022692"/>
    </source>
</evidence>
<dbReference type="PANTHER" id="PTHR30177:SF30">
    <property type="entry name" value="GLYCINE BETAINE UPTAKE SYSTEM PERMEASE PROTEIN YEHY"/>
    <property type="match status" value="1"/>
</dbReference>
<proteinExistence type="inferred from homology"/>
<reference evidence="8 9" key="1">
    <citation type="submission" date="2018-09" db="EMBL/GenBank/DDBJ databases">
        <authorList>
            <person name="Zhu H."/>
        </authorList>
    </citation>
    <scope>NUCLEOTIDE SEQUENCE [LARGE SCALE GENOMIC DNA]</scope>
    <source>
        <strain evidence="8 9">K1W22B-8</strain>
    </source>
</reference>
<evidence type="ECO:0000313" key="9">
    <source>
        <dbReference type="Proteomes" id="UP000284605"/>
    </source>
</evidence>
<feature type="transmembrane region" description="Helical" evidence="6">
    <location>
        <begin position="196"/>
        <end position="222"/>
    </location>
</feature>
<dbReference type="Pfam" id="PF00528">
    <property type="entry name" value="BPD_transp_1"/>
    <property type="match status" value="1"/>
</dbReference>
<evidence type="ECO:0000259" key="7">
    <source>
        <dbReference type="PROSITE" id="PS50928"/>
    </source>
</evidence>
<keyword evidence="9" id="KW-1185">Reference proteome</keyword>
<dbReference type="AlphaFoldDB" id="A0A418WT19"/>
<sequence>MTSGVADPHFLGHRAALAWRPGVVQATLTLAALGGVLALGFVGFSPNRILTGKSLALWEVVDTPGAAGFALAGLTLLAGALAPPHPLRNIVSGVGAVALLVVTLWVAGDVATGLTAAAPSPAARVSLGGAFWVLLLAAALAASDALGRLARGHWWRFGALGLVLAFLIVLALGGHFDHLSLVREWANRREAYAAELGRHLVLVVGALVPAVLAGVPLGLLALRRPGVAPGLFAGLNLVQTIPSIALFGLLIGPLTWAADVVPGLRSIGVGGIGAAPALVALVLYALLPVARSTHAAFRQVSPSVIDAARGMGMTGGQVLRRVSLPLAMPVLLSGLRIVLVQLIGLTVVAALIGAGGLGTFVFQGLGQTATDLVLLGAVSTIALALFADIVLRVVTLALRKEGLR</sequence>
<dbReference type="PROSITE" id="PS50928">
    <property type="entry name" value="ABC_TM1"/>
    <property type="match status" value="1"/>
</dbReference>
<comment type="subcellular location">
    <subcellularLocation>
        <location evidence="1 6">Cell membrane</location>
        <topology evidence="1 6">Multi-pass membrane protein</topology>
    </subcellularLocation>
</comment>
<keyword evidence="5 6" id="KW-0472">Membrane</keyword>
<feature type="transmembrane region" description="Helical" evidence="6">
    <location>
        <begin position="330"/>
        <end position="352"/>
    </location>
</feature>
<dbReference type="InterPro" id="IPR051204">
    <property type="entry name" value="ABC_transp_perm/SBD"/>
</dbReference>
<feature type="transmembrane region" description="Helical" evidence="6">
    <location>
        <begin position="64"/>
        <end position="82"/>
    </location>
</feature>
<feature type="transmembrane region" description="Helical" evidence="6">
    <location>
        <begin position="127"/>
        <end position="147"/>
    </location>
</feature>
<evidence type="ECO:0000256" key="5">
    <source>
        <dbReference type="ARBA" id="ARBA00023136"/>
    </source>
</evidence>
<feature type="transmembrane region" description="Helical" evidence="6">
    <location>
        <begin position="89"/>
        <end position="107"/>
    </location>
</feature>
<feature type="domain" description="ABC transmembrane type-1" evidence="7">
    <location>
        <begin position="196"/>
        <end position="391"/>
    </location>
</feature>
<dbReference type="GO" id="GO:0055085">
    <property type="term" value="P:transmembrane transport"/>
    <property type="evidence" value="ECO:0007669"/>
    <property type="project" value="InterPro"/>
</dbReference>
<evidence type="ECO:0000313" key="8">
    <source>
        <dbReference type="EMBL" id="RJF94413.1"/>
    </source>
</evidence>
<organism evidence="8 9">
    <name type="scientific">Oleomonas cavernae</name>
    <dbReference type="NCBI Taxonomy" id="2320859"/>
    <lineage>
        <taxon>Bacteria</taxon>
        <taxon>Pseudomonadati</taxon>
        <taxon>Pseudomonadota</taxon>
        <taxon>Alphaproteobacteria</taxon>
        <taxon>Acetobacterales</taxon>
        <taxon>Acetobacteraceae</taxon>
        <taxon>Oleomonas</taxon>
    </lineage>
</organism>
<dbReference type="GO" id="GO:0005886">
    <property type="term" value="C:plasma membrane"/>
    <property type="evidence" value="ECO:0007669"/>
    <property type="project" value="UniProtKB-SubCell"/>
</dbReference>
<evidence type="ECO:0000256" key="2">
    <source>
        <dbReference type="ARBA" id="ARBA00022448"/>
    </source>
</evidence>
<feature type="transmembrane region" description="Helical" evidence="6">
    <location>
        <begin position="267"/>
        <end position="287"/>
    </location>
</feature>
<evidence type="ECO:0000256" key="6">
    <source>
        <dbReference type="RuleBase" id="RU363032"/>
    </source>
</evidence>
<dbReference type="InterPro" id="IPR035906">
    <property type="entry name" value="MetI-like_sf"/>
</dbReference>
<dbReference type="PANTHER" id="PTHR30177">
    <property type="entry name" value="GLYCINE BETAINE/L-PROLINE TRANSPORT SYSTEM PERMEASE PROTEIN PROW"/>
    <property type="match status" value="1"/>
</dbReference>
<feature type="transmembrane region" description="Helical" evidence="6">
    <location>
        <begin position="234"/>
        <end position="255"/>
    </location>
</feature>
<dbReference type="OrthoDB" id="9801163at2"/>
<feature type="transmembrane region" description="Helical" evidence="6">
    <location>
        <begin position="372"/>
        <end position="398"/>
    </location>
</feature>
<dbReference type="SUPFAM" id="SSF161098">
    <property type="entry name" value="MetI-like"/>
    <property type="match status" value="1"/>
</dbReference>
<feature type="transmembrane region" description="Helical" evidence="6">
    <location>
        <begin position="154"/>
        <end position="176"/>
    </location>
</feature>
<protein>
    <submittedName>
        <fullName evidence="8">ABC transporter permease</fullName>
    </submittedName>
</protein>
<keyword evidence="3 6" id="KW-0812">Transmembrane</keyword>
<accession>A0A418WT19</accession>
<keyword evidence="2 6" id="KW-0813">Transport</keyword>
<name>A0A418WT19_9PROT</name>
<dbReference type="RefSeq" id="WP_119775413.1">
    <property type="nucleotide sequence ID" value="NZ_QYUK01000008.1"/>
</dbReference>